<evidence type="ECO:0000256" key="2">
    <source>
        <dbReference type="SAM" id="Phobius"/>
    </source>
</evidence>
<evidence type="ECO:0000256" key="1">
    <source>
        <dbReference type="SAM" id="MobiDB-lite"/>
    </source>
</evidence>
<dbReference type="InterPro" id="IPR046253">
    <property type="entry name" value="DUF6286"/>
</dbReference>
<feature type="region of interest" description="Disordered" evidence="1">
    <location>
        <begin position="162"/>
        <end position="182"/>
    </location>
</feature>
<evidence type="ECO:0000313" key="5">
    <source>
        <dbReference type="Proteomes" id="UP000523447"/>
    </source>
</evidence>
<organism evidence="4 5">
    <name type="scientific">Nocardia veterana</name>
    <dbReference type="NCBI Taxonomy" id="132249"/>
    <lineage>
        <taxon>Bacteria</taxon>
        <taxon>Bacillati</taxon>
        <taxon>Actinomycetota</taxon>
        <taxon>Actinomycetes</taxon>
        <taxon>Mycobacteriales</taxon>
        <taxon>Nocardiaceae</taxon>
        <taxon>Nocardia</taxon>
    </lineage>
</organism>
<keyword evidence="2" id="KW-0472">Membrane</keyword>
<feature type="domain" description="DUF6286" evidence="3">
    <location>
        <begin position="68"/>
        <end position="171"/>
    </location>
</feature>
<evidence type="ECO:0000313" key="4">
    <source>
        <dbReference type="EMBL" id="NKY86087.1"/>
    </source>
</evidence>
<name>A0A7X6LX32_9NOCA</name>
<keyword evidence="2" id="KW-1133">Transmembrane helix</keyword>
<protein>
    <recommendedName>
        <fullName evidence="3">DUF6286 domain-containing protein</fullName>
    </recommendedName>
</protein>
<dbReference type="Proteomes" id="UP000523447">
    <property type="component" value="Unassembled WGS sequence"/>
</dbReference>
<dbReference type="AlphaFoldDB" id="A0A7X6LX32"/>
<feature type="transmembrane region" description="Helical" evidence="2">
    <location>
        <begin position="12"/>
        <end position="34"/>
    </location>
</feature>
<dbReference type="EMBL" id="JAAXPE010000008">
    <property type="protein sequence ID" value="NKY86087.1"/>
    <property type="molecule type" value="Genomic_DNA"/>
</dbReference>
<keyword evidence="2" id="KW-0812">Transmembrane</keyword>
<dbReference type="RefSeq" id="WP_040720855.1">
    <property type="nucleotide sequence ID" value="NZ_CAWPHS010000078.1"/>
</dbReference>
<accession>A0A7X6LX32</accession>
<comment type="caution">
    <text evidence="4">The sequence shown here is derived from an EMBL/GenBank/DDBJ whole genome shotgun (WGS) entry which is preliminary data.</text>
</comment>
<reference evidence="4 5" key="1">
    <citation type="submission" date="2020-04" db="EMBL/GenBank/DDBJ databases">
        <title>MicrobeNet Type strains.</title>
        <authorList>
            <person name="Nicholson A.C."/>
        </authorList>
    </citation>
    <scope>NUCLEOTIDE SEQUENCE [LARGE SCALE GENOMIC DNA]</scope>
    <source>
        <strain evidence="4 5">DSM 44445</strain>
    </source>
</reference>
<keyword evidence="5" id="KW-1185">Reference proteome</keyword>
<gene>
    <name evidence="4" type="ORF">HGA07_10665</name>
</gene>
<dbReference type="Pfam" id="PF19803">
    <property type="entry name" value="DUF6286"/>
    <property type="match status" value="1"/>
</dbReference>
<proteinExistence type="predicted"/>
<evidence type="ECO:0000259" key="3">
    <source>
        <dbReference type="Pfam" id="PF19803"/>
    </source>
</evidence>
<sequence length="182" mass="19621">MNRRPRRITPAVLVAVVVLALCVLVAISLIQNLGNSKELVSYHSVATRLHDTTWHSYWVLGVGIGAAVIGVVLLVAALYPGRRVVEALEPEEGMDAGIARRSLDGALHDAAVSVAGLEGARVRRTRRQIRVHGRAAHPDHADLEQTVNAAVGDRLARIAPRSAPPVSTRLRATRQPVPEEAR</sequence>
<feature type="transmembrane region" description="Helical" evidence="2">
    <location>
        <begin position="54"/>
        <end position="79"/>
    </location>
</feature>